<name>A0AAU7BUH6_9FLAO</name>
<sequence length="401" mass="46337">MTTIIKSKYRVFWVLPLLFFGCVEPYEIKTETFEDFLVVEALLTNEVKFQEILLSRTFPLEEVIPIAETNANVSIIEDMGLEYKFNEVEPGKYISEVEFNALPDREYTLLITTNSGRKYSSKQEKLEQGDVVDFSLYTQSSINSDGAEGVAIYYESIEPGNEDSRYFRFEYIETYKIVPPYWSDEYLRVNQNGTLTLLAKENEDGKVCFGTTKSNEIILRNASEFSENEIDPFLVKFNKRLNAKIQSRYSLLVRQHLISREAYTYYETLKDFSESGSVFSENQPGTVLGNISSLDNPEETVIGFFEVAKTLEKRVFFSYTDYFPDSQLFLRPYFFTCNIMEPFIEANASQPLTLAEMIEQGLVIFHAENFIEGEPPYQVVKTKCGDCSIFADIEVPDFWEE</sequence>
<reference evidence="1" key="1">
    <citation type="submission" date="2024-05" db="EMBL/GenBank/DDBJ databases">
        <title>Pontimicrobium maritimus sp. nov., isolated form sea water.</title>
        <authorList>
            <person name="Muhammad N."/>
            <person name="Vuong T.Q."/>
            <person name="Han H.L."/>
            <person name="Kim S.-G."/>
        </authorList>
    </citation>
    <scope>NUCLEOTIDE SEQUENCE</scope>
    <source>
        <strain evidence="1">SW4</strain>
    </source>
</reference>
<dbReference type="RefSeq" id="WP_347924997.1">
    <property type="nucleotide sequence ID" value="NZ_CP157199.1"/>
</dbReference>
<gene>
    <name evidence="1" type="ORF">ABGB03_03880</name>
</gene>
<dbReference type="EMBL" id="CP157199">
    <property type="protein sequence ID" value="XBG62045.1"/>
    <property type="molecule type" value="Genomic_DNA"/>
</dbReference>
<dbReference type="InterPro" id="IPR025345">
    <property type="entry name" value="DUF4249"/>
</dbReference>
<evidence type="ECO:0000313" key="1">
    <source>
        <dbReference type="EMBL" id="XBG62045.1"/>
    </source>
</evidence>
<accession>A0AAU7BUH6</accession>
<dbReference type="Pfam" id="PF14054">
    <property type="entry name" value="DUF4249"/>
    <property type="match status" value="1"/>
</dbReference>
<organism evidence="1">
    <name type="scientific">Pontimicrobium sp. SW4</name>
    <dbReference type="NCBI Taxonomy" id="3153519"/>
    <lineage>
        <taxon>Bacteria</taxon>
        <taxon>Pseudomonadati</taxon>
        <taxon>Bacteroidota</taxon>
        <taxon>Flavobacteriia</taxon>
        <taxon>Flavobacteriales</taxon>
        <taxon>Flavobacteriaceae</taxon>
        <taxon>Pontimicrobium</taxon>
    </lineage>
</organism>
<protein>
    <submittedName>
        <fullName evidence="1">DUF4249 domain-containing protein</fullName>
    </submittedName>
</protein>
<proteinExistence type="predicted"/>
<dbReference type="AlphaFoldDB" id="A0AAU7BUH6"/>
<dbReference type="PROSITE" id="PS51257">
    <property type="entry name" value="PROKAR_LIPOPROTEIN"/>
    <property type="match status" value="1"/>
</dbReference>